<feature type="region of interest" description="Disordered" evidence="1">
    <location>
        <begin position="804"/>
        <end position="830"/>
    </location>
</feature>
<accession>A0A2P5IE10</accession>
<reference evidence="2" key="1">
    <citation type="submission" date="2017-09" db="EMBL/GenBank/DDBJ databases">
        <title>Polyketide synthases of a Diaporthe helianthi virulent isolate.</title>
        <authorList>
            <person name="Baroncelli R."/>
        </authorList>
    </citation>
    <scope>NUCLEOTIDE SEQUENCE [LARGE SCALE GENOMIC DNA]</scope>
    <source>
        <strain evidence="2">7/96</strain>
    </source>
</reference>
<feature type="compositionally biased region" description="Low complexity" evidence="1">
    <location>
        <begin position="368"/>
        <end position="379"/>
    </location>
</feature>
<feature type="region of interest" description="Disordered" evidence="1">
    <location>
        <begin position="311"/>
        <end position="409"/>
    </location>
</feature>
<feature type="compositionally biased region" description="Basic and acidic residues" evidence="1">
    <location>
        <begin position="231"/>
        <end position="242"/>
    </location>
</feature>
<feature type="compositionally biased region" description="Basic residues" evidence="1">
    <location>
        <begin position="127"/>
        <end position="137"/>
    </location>
</feature>
<gene>
    <name evidence="2" type="ORF">DHEL01_v200884</name>
</gene>
<sequence>MEPSGISSRLGHPHHQTRRSEHQSRHRRHRVAHTKQTRGSDNNESLRLWPTRDGYAHDGDRHGLVNTWLEDIEAPQLRPPHNNEFPSKETRFRTRSPPEPAHQLRSPSPTKLFPYHGRNQQVFKVSPRQRLRERKRPRDLVQGNSILDLCDEQDPVRRQPGSRTALVAPEPKRDSSKERSQAGSQGSVVSAISGADDRFTKKSRHKTRSDRYETTKDREPRKPGKKKRKRSGDQGKTAETKRMQPIVRPGLFDNGRTSKDQLPDLTFHEMHFLKKPVPQKPILRDRERAKKRGERDLEEVSAFFQHKGFTEVPGASSRYHPRASDSSSPDRATRGSAALSIDAPLHQSRSGEPYGHASPDIDKESSRATDWTWSSSSAAPGRRTAQTSGAREHVPEPNSTPSSSRHAMRRKEKIENKGLDCIKRSSKVLSAPSRSNRDWKTIEPRAVVSSDIVSRQPDMSMQNIRIVRYHDRGVMASDEAGIVPGHPQRGIGARLDAVEQTRLKSPAGSPNPLSVAKCSRVRPEDERVNLTHGEGELCKATTLHAASHDSGPGRPRSPKCTLIERLEAAVENFESQELQSDLLRGLAPLPVHGDGQAAPARYNNNIQGAHSHFQDACSKIEPRFFGDSHKDQFEAVHKDESFYTSDGKMRCSQQTHEVDLAPRMAPNQMSIDSRWFGNLDQPARGVRSAHREPSSADPTACYTLGNPSGAQMISPFTEPGPQTVMVDLAAPGNGQHASDQFFHRSQTMLSQAAGVSSRVSDRQKSLEEYIHRMESEVFCRPQDTADDSSIPGWHGMRDDNEFCQEFDPPEHELHADPQDQDLPADGHVEDESIGGSWPIFQWRLHFASTGRFHRGRVVLSAVPRPAMLNLRVASS</sequence>
<dbReference type="Proteomes" id="UP000094444">
    <property type="component" value="Unassembled WGS sequence"/>
</dbReference>
<protein>
    <submittedName>
        <fullName evidence="2">Uncharacterized protein</fullName>
    </submittedName>
</protein>
<evidence type="ECO:0000313" key="2">
    <source>
        <dbReference type="EMBL" id="POS80744.1"/>
    </source>
</evidence>
<feature type="compositionally biased region" description="Polar residues" evidence="1">
    <location>
        <begin position="181"/>
        <end position="190"/>
    </location>
</feature>
<feature type="compositionally biased region" description="Basic and acidic residues" evidence="1">
    <location>
        <begin position="808"/>
        <end position="817"/>
    </location>
</feature>
<feature type="region of interest" description="Disordered" evidence="1">
    <location>
        <begin position="1"/>
        <end position="57"/>
    </location>
</feature>
<feature type="region of interest" description="Disordered" evidence="1">
    <location>
        <begin position="276"/>
        <end position="295"/>
    </location>
</feature>
<dbReference type="InParanoid" id="A0A2P5IE10"/>
<feature type="compositionally biased region" description="Basic and acidic residues" evidence="1">
    <location>
        <begin position="209"/>
        <end position="222"/>
    </location>
</feature>
<dbReference type="OrthoDB" id="5243103at2759"/>
<feature type="compositionally biased region" description="Basic residues" evidence="1">
    <location>
        <begin position="24"/>
        <end position="36"/>
    </location>
</feature>
<dbReference type="EMBL" id="MAVT02000035">
    <property type="protein sequence ID" value="POS80744.1"/>
    <property type="molecule type" value="Genomic_DNA"/>
</dbReference>
<organism evidence="2 3">
    <name type="scientific">Diaporthe helianthi</name>
    <dbReference type="NCBI Taxonomy" id="158607"/>
    <lineage>
        <taxon>Eukaryota</taxon>
        <taxon>Fungi</taxon>
        <taxon>Dikarya</taxon>
        <taxon>Ascomycota</taxon>
        <taxon>Pezizomycotina</taxon>
        <taxon>Sordariomycetes</taxon>
        <taxon>Sordariomycetidae</taxon>
        <taxon>Diaporthales</taxon>
        <taxon>Diaporthaceae</taxon>
        <taxon>Diaporthe</taxon>
    </lineage>
</organism>
<evidence type="ECO:0000313" key="3">
    <source>
        <dbReference type="Proteomes" id="UP000094444"/>
    </source>
</evidence>
<feature type="compositionally biased region" description="Basic and acidic residues" evidence="1">
    <location>
        <begin position="170"/>
        <end position="180"/>
    </location>
</feature>
<dbReference type="AlphaFoldDB" id="A0A2P5IE10"/>
<proteinExistence type="predicted"/>
<keyword evidence="3" id="KW-1185">Reference proteome</keyword>
<evidence type="ECO:0000256" key="1">
    <source>
        <dbReference type="SAM" id="MobiDB-lite"/>
    </source>
</evidence>
<name>A0A2P5IE10_DIAHE</name>
<comment type="caution">
    <text evidence="2">The sequence shown here is derived from an EMBL/GenBank/DDBJ whole genome shotgun (WGS) entry which is preliminary data.</text>
</comment>
<feature type="region of interest" description="Disordered" evidence="1">
    <location>
        <begin position="76"/>
        <end position="259"/>
    </location>
</feature>